<gene>
    <name evidence="1" type="ORF">CLUMA_CG005771</name>
</gene>
<name>A0A1J1HW55_9DIPT</name>
<reference evidence="1 2" key="1">
    <citation type="submission" date="2015-04" db="EMBL/GenBank/DDBJ databases">
        <authorList>
            <person name="Syromyatnikov M.Y."/>
            <person name="Popov V.N."/>
        </authorList>
    </citation>
    <scope>NUCLEOTIDE SEQUENCE [LARGE SCALE GENOMIC DNA]</scope>
</reference>
<proteinExistence type="predicted"/>
<dbReference type="Proteomes" id="UP000183832">
    <property type="component" value="Unassembled WGS sequence"/>
</dbReference>
<sequence length="49" mass="5812">MLLNRSRSSIFVEMTFGNFWEYNIKCVKHSLKVIAYEINSKCKKLSPEK</sequence>
<evidence type="ECO:0000313" key="2">
    <source>
        <dbReference type="Proteomes" id="UP000183832"/>
    </source>
</evidence>
<dbReference type="EMBL" id="CVRI01000024">
    <property type="protein sequence ID" value="CRK92219.1"/>
    <property type="molecule type" value="Genomic_DNA"/>
</dbReference>
<keyword evidence="2" id="KW-1185">Reference proteome</keyword>
<accession>A0A1J1HW55</accession>
<dbReference type="AlphaFoldDB" id="A0A1J1HW55"/>
<evidence type="ECO:0000313" key="1">
    <source>
        <dbReference type="EMBL" id="CRK92219.1"/>
    </source>
</evidence>
<organism evidence="1 2">
    <name type="scientific">Clunio marinus</name>
    <dbReference type="NCBI Taxonomy" id="568069"/>
    <lineage>
        <taxon>Eukaryota</taxon>
        <taxon>Metazoa</taxon>
        <taxon>Ecdysozoa</taxon>
        <taxon>Arthropoda</taxon>
        <taxon>Hexapoda</taxon>
        <taxon>Insecta</taxon>
        <taxon>Pterygota</taxon>
        <taxon>Neoptera</taxon>
        <taxon>Endopterygota</taxon>
        <taxon>Diptera</taxon>
        <taxon>Nematocera</taxon>
        <taxon>Chironomoidea</taxon>
        <taxon>Chironomidae</taxon>
        <taxon>Clunio</taxon>
    </lineage>
</organism>
<protein>
    <submittedName>
        <fullName evidence="1">CLUMA_CG005771, isoform A</fullName>
    </submittedName>
</protein>